<dbReference type="Proteomes" id="UP000324646">
    <property type="component" value="Chromosome"/>
</dbReference>
<protein>
    <submittedName>
        <fullName evidence="5">Winged helix-turn-helix transcriptional regulator</fullName>
    </submittedName>
</protein>
<dbReference type="Pfam" id="PF01022">
    <property type="entry name" value="HTH_5"/>
    <property type="match status" value="1"/>
</dbReference>
<evidence type="ECO:0000259" key="4">
    <source>
        <dbReference type="PROSITE" id="PS50987"/>
    </source>
</evidence>
<evidence type="ECO:0000256" key="1">
    <source>
        <dbReference type="ARBA" id="ARBA00023015"/>
    </source>
</evidence>
<keyword evidence="1" id="KW-0805">Transcription regulation</keyword>
<evidence type="ECO:0000256" key="3">
    <source>
        <dbReference type="ARBA" id="ARBA00023163"/>
    </source>
</evidence>
<reference evidence="5 6" key="1">
    <citation type="submission" date="2019-07" db="EMBL/GenBank/DDBJ databases">
        <title>Complete genome of Crassaminicella thermophila SY095.</title>
        <authorList>
            <person name="Li X."/>
        </authorList>
    </citation>
    <scope>NUCLEOTIDE SEQUENCE [LARGE SCALE GENOMIC DNA]</scope>
    <source>
        <strain evidence="5 6">SY095</strain>
    </source>
</reference>
<dbReference type="PROSITE" id="PS50987">
    <property type="entry name" value="HTH_ARSR_2"/>
    <property type="match status" value="1"/>
</dbReference>
<keyword evidence="6" id="KW-1185">Reference proteome</keyword>
<dbReference type="CDD" id="cd00090">
    <property type="entry name" value="HTH_ARSR"/>
    <property type="match status" value="1"/>
</dbReference>
<dbReference type="PANTHER" id="PTHR33154:SF33">
    <property type="entry name" value="TRANSCRIPTIONAL REPRESSOR SDPR"/>
    <property type="match status" value="1"/>
</dbReference>
<evidence type="ECO:0000313" key="5">
    <source>
        <dbReference type="EMBL" id="QEK11045.1"/>
    </source>
</evidence>
<dbReference type="InterPro" id="IPR011991">
    <property type="entry name" value="ArsR-like_HTH"/>
</dbReference>
<dbReference type="AlphaFoldDB" id="A0A5C0S8Q8"/>
<dbReference type="Gene3D" id="1.10.10.10">
    <property type="entry name" value="Winged helix-like DNA-binding domain superfamily/Winged helix DNA-binding domain"/>
    <property type="match status" value="1"/>
</dbReference>
<evidence type="ECO:0000256" key="2">
    <source>
        <dbReference type="ARBA" id="ARBA00023125"/>
    </source>
</evidence>
<dbReference type="KEGG" id="crs:FQB35_00910"/>
<proteinExistence type="predicted"/>
<keyword evidence="2" id="KW-0238">DNA-binding</keyword>
<sequence>MGGDYVNVSAEIFKALSDENRITILKLLTCGELCVCDILENLDLSQPTVSHHLKVLHQAGLIHVDKRGKWKYYSINDEQIIEIKEFFQWILNKDLDIEIKYSDSDCDQTRKKVKECGE</sequence>
<dbReference type="InterPro" id="IPR001845">
    <property type="entry name" value="HTH_ArsR_DNA-bd_dom"/>
</dbReference>
<dbReference type="PANTHER" id="PTHR33154">
    <property type="entry name" value="TRANSCRIPTIONAL REGULATOR, ARSR FAMILY"/>
    <property type="match status" value="1"/>
</dbReference>
<evidence type="ECO:0000313" key="6">
    <source>
        <dbReference type="Proteomes" id="UP000324646"/>
    </source>
</evidence>
<dbReference type="NCBIfam" id="NF033788">
    <property type="entry name" value="HTH_metalloreg"/>
    <property type="match status" value="1"/>
</dbReference>
<organism evidence="5 6">
    <name type="scientific">Crassaminicella thermophila</name>
    <dbReference type="NCBI Taxonomy" id="2599308"/>
    <lineage>
        <taxon>Bacteria</taxon>
        <taxon>Bacillati</taxon>
        <taxon>Bacillota</taxon>
        <taxon>Clostridia</taxon>
        <taxon>Eubacteriales</taxon>
        <taxon>Clostridiaceae</taxon>
        <taxon>Crassaminicella</taxon>
    </lineage>
</organism>
<dbReference type="InterPro" id="IPR036388">
    <property type="entry name" value="WH-like_DNA-bd_sf"/>
</dbReference>
<gene>
    <name evidence="5" type="ORF">FQB35_00910</name>
</gene>
<dbReference type="PRINTS" id="PR00778">
    <property type="entry name" value="HTHARSR"/>
</dbReference>
<dbReference type="InterPro" id="IPR036390">
    <property type="entry name" value="WH_DNA-bd_sf"/>
</dbReference>
<dbReference type="EMBL" id="CP042243">
    <property type="protein sequence ID" value="QEK11045.1"/>
    <property type="molecule type" value="Genomic_DNA"/>
</dbReference>
<feature type="domain" description="HTH arsR-type" evidence="4">
    <location>
        <begin position="1"/>
        <end position="98"/>
    </location>
</feature>
<name>A0A5C0S8Q8_CRATE</name>
<dbReference type="PROSITE" id="PS00846">
    <property type="entry name" value="HTH_ARSR_1"/>
    <property type="match status" value="1"/>
</dbReference>
<dbReference type="GO" id="GO:0003677">
    <property type="term" value="F:DNA binding"/>
    <property type="evidence" value="ECO:0007669"/>
    <property type="project" value="UniProtKB-KW"/>
</dbReference>
<dbReference type="InterPro" id="IPR051081">
    <property type="entry name" value="HTH_MetalResp_TranReg"/>
</dbReference>
<keyword evidence="3" id="KW-0804">Transcription</keyword>
<dbReference type="InterPro" id="IPR018334">
    <property type="entry name" value="ArsR_HTH"/>
</dbReference>
<dbReference type="SUPFAM" id="SSF46785">
    <property type="entry name" value="Winged helix' DNA-binding domain"/>
    <property type="match status" value="1"/>
</dbReference>
<accession>A0A5C0S8Q8</accession>
<dbReference type="SMART" id="SM00418">
    <property type="entry name" value="HTH_ARSR"/>
    <property type="match status" value="1"/>
</dbReference>
<dbReference type="GO" id="GO:0003700">
    <property type="term" value="F:DNA-binding transcription factor activity"/>
    <property type="evidence" value="ECO:0007669"/>
    <property type="project" value="InterPro"/>
</dbReference>